<feature type="transmembrane region" description="Helical" evidence="8">
    <location>
        <begin position="199"/>
        <end position="217"/>
    </location>
</feature>
<dbReference type="GO" id="GO:0033214">
    <property type="term" value="P:siderophore-iron import into cell"/>
    <property type="evidence" value="ECO:0007669"/>
    <property type="project" value="TreeGrafter"/>
</dbReference>
<protein>
    <submittedName>
        <fullName evidence="9">Fe uptake system integral membrane protein</fullName>
    </submittedName>
</protein>
<dbReference type="FunCoup" id="F5Y848">
    <property type="interactions" value="179"/>
</dbReference>
<dbReference type="InParanoid" id="F5Y848"/>
<sequence>MRPTKKILIGAIVALAILCAGTSLGSSGISFGDTLRVLLNKLLRLPLIAEVEPRNISIIWNLRFPRALLAFMVGGALSISGTVFQSVLKNQLASPYILGVSSGASLGAGLIMLSGLVIPVIGAFTLPAAGFVFGLATVFLVIGFASKLDKAMSNNTVILFGMVFSLFVNALLTTLTAMYREELKNLLHWQMGSFSMKGWSYVGLMFPFLILGTAGIIRYTREMDILTFGEDEARTMGVDAGGIRKRLLTFSAVLTGAAVALSGAIGFVDLIAPHLARKIVGSSHRHSLPMAFLTGGSLLVVTDLIARTVVTPSELPVGAVTAIIGAPFFAWVYFRKR</sequence>
<dbReference type="Pfam" id="PF01032">
    <property type="entry name" value="FecCD"/>
    <property type="match status" value="1"/>
</dbReference>
<dbReference type="SUPFAM" id="SSF81345">
    <property type="entry name" value="ABC transporter involved in vitamin B12 uptake, BtuC"/>
    <property type="match status" value="1"/>
</dbReference>
<dbReference type="EMBL" id="CP001841">
    <property type="protein sequence ID" value="AEF80569.1"/>
    <property type="molecule type" value="Genomic_DNA"/>
</dbReference>
<feature type="transmembrane region" description="Helical" evidence="8">
    <location>
        <begin position="96"/>
        <end position="118"/>
    </location>
</feature>
<evidence type="ECO:0000256" key="5">
    <source>
        <dbReference type="ARBA" id="ARBA00022692"/>
    </source>
</evidence>
<evidence type="ECO:0000313" key="10">
    <source>
        <dbReference type="Proteomes" id="UP000009222"/>
    </source>
</evidence>
<dbReference type="Proteomes" id="UP000009222">
    <property type="component" value="Chromosome"/>
</dbReference>
<dbReference type="KEGG" id="taz:TREAZ_2257"/>
<evidence type="ECO:0000256" key="6">
    <source>
        <dbReference type="ARBA" id="ARBA00022989"/>
    </source>
</evidence>
<reference evidence="9 10" key="2">
    <citation type="journal article" date="2011" name="ISME J.">
        <title>RNA-seq reveals cooperative metabolic interactions between two termite-gut spirochete species in co-culture.</title>
        <authorList>
            <person name="Rosenthal A.Z."/>
            <person name="Matson E.G."/>
            <person name="Eldar A."/>
            <person name="Leadbetter J.R."/>
        </authorList>
    </citation>
    <scope>NUCLEOTIDE SEQUENCE [LARGE SCALE GENOMIC DNA]</scope>
    <source>
        <strain evidence="10">ATCC BAA-888 / DSM 13862 / ZAS-9</strain>
    </source>
</reference>
<keyword evidence="5 8" id="KW-0812">Transmembrane</keyword>
<keyword evidence="10" id="KW-1185">Reference proteome</keyword>
<comment type="subcellular location">
    <subcellularLocation>
        <location evidence="1">Cell membrane</location>
        <topology evidence="1">Multi-pass membrane protein</topology>
    </subcellularLocation>
</comment>
<keyword evidence="6 8" id="KW-1133">Transmembrane helix</keyword>
<dbReference type="RefSeq" id="WP_015709795.1">
    <property type="nucleotide sequence ID" value="NC_015577.1"/>
</dbReference>
<dbReference type="InterPro" id="IPR000522">
    <property type="entry name" value="ABC_transptr_permease_BtuC"/>
</dbReference>
<evidence type="ECO:0000256" key="2">
    <source>
        <dbReference type="ARBA" id="ARBA00007935"/>
    </source>
</evidence>
<dbReference type="PANTHER" id="PTHR30472:SF25">
    <property type="entry name" value="ABC TRANSPORTER PERMEASE PROTEIN MJ0876-RELATED"/>
    <property type="match status" value="1"/>
</dbReference>
<dbReference type="Gene3D" id="1.10.3470.10">
    <property type="entry name" value="ABC transporter involved in vitamin B12 uptake, BtuC"/>
    <property type="match status" value="1"/>
</dbReference>
<keyword evidence="7 8" id="KW-0472">Membrane</keyword>
<accession>F5Y848</accession>
<feature type="transmembrane region" description="Helical" evidence="8">
    <location>
        <begin position="67"/>
        <end position="84"/>
    </location>
</feature>
<evidence type="ECO:0000256" key="4">
    <source>
        <dbReference type="ARBA" id="ARBA00022475"/>
    </source>
</evidence>
<dbReference type="eggNOG" id="COG0609">
    <property type="taxonomic scope" value="Bacteria"/>
</dbReference>
<keyword evidence="4" id="KW-1003">Cell membrane</keyword>
<dbReference type="OrthoDB" id="9792889at2"/>
<dbReference type="InterPro" id="IPR037294">
    <property type="entry name" value="ABC_BtuC-like"/>
</dbReference>
<comment type="similarity">
    <text evidence="2">Belongs to the binding-protein-dependent transport system permease family. FecCD subfamily.</text>
</comment>
<dbReference type="STRING" id="545695.TREAZ_2257"/>
<dbReference type="HOGENOM" id="CLU_013016_0_3_12"/>
<proteinExistence type="inferred from homology"/>
<feature type="transmembrane region" description="Helical" evidence="8">
    <location>
        <begin position="315"/>
        <end position="334"/>
    </location>
</feature>
<evidence type="ECO:0000256" key="3">
    <source>
        <dbReference type="ARBA" id="ARBA00022448"/>
    </source>
</evidence>
<keyword evidence="3" id="KW-0813">Transport</keyword>
<gene>
    <name evidence="9" type="ordered locus">TREAZ_2257</name>
</gene>
<dbReference type="GO" id="GO:0022857">
    <property type="term" value="F:transmembrane transporter activity"/>
    <property type="evidence" value="ECO:0007669"/>
    <property type="project" value="InterPro"/>
</dbReference>
<evidence type="ECO:0000256" key="1">
    <source>
        <dbReference type="ARBA" id="ARBA00004651"/>
    </source>
</evidence>
<feature type="transmembrane region" description="Helical" evidence="8">
    <location>
        <begin position="247"/>
        <end position="268"/>
    </location>
</feature>
<dbReference type="FunFam" id="1.10.3470.10:FF:000001">
    <property type="entry name" value="Vitamin B12 ABC transporter permease BtuC"/>
    <property type="match status" value="1"/>
</dbReference>
<evidence type="ECO:0000256" key="7">
    <source>
        <dbReference type="ARBA" id="ARBA00023136"/>
    </source>
</evidence>
<dbReference type="CDD" id="cd06550">
    <property type="entry name" value="TM_ABC_iron-siderophores_like"/>
    <property type="match status" value="1"/>
</dbReference>
<feature type="transmembrane region" description="Helical" evidence="8">
    <location>
        <begin position="157"/>
        <end position="179"/>
    </location>
</feature>
<dbReference type="GO" id="GO:0005886">
    <property type="term" value="C:plasma membrane"/>
    <property type="evidence" value="ECO:0007669"/>
    <property type="project" value="UniProtKB-SubCell"/>
</dbReference>
<feature type="transmembrane region" description="Helical" evidence="8">
    <location>
        <begin position="124"/>
        <end position="145"/>
    </location>
</feature>
<dbReference type="AlphaFoldDB" id="F5Y848"/>
<name>F5Y848_LEAAZ</name>
<evidence type="ECO:0000256" key="8">
    <source>
        <dbReference type="SAM" id="Phobius"/>
    </source>
</evidence>
<dbReference type="PANTHER" id="PTHR30472">
    <property type="entry name" value="FERRIC ENTEROBACTIN TRANSPORT SYSTEM PERMEASE PROTEIN"/>
    <property type="match status" value="1"/>
</dbReference>
<organism evidence="9 10">
    <name type="scientific">Leadbettera azotonutricia (strain ATCC BAA-888 / DSM 13862 / ZAS-9)</name>
    <name type="common">Treponema azotonutricium</name>
    <dbReference type="NCBI Taxonomy" id="545695"/>
    <lineage>
        <taxon>Bacteria</taxon>
        <taxon>Pseudomonadati</taxon>
        <taxon>Spirochaetota</taxon>
        <taxon>Spirochaetia</taxon>
        <taxon>Spirochaetales</taxon>
        <taxon>Breznakiellaceae</taxon>
        <taxon>Leadbettera</taxon>
    </lineage>
</organism>
<evidence type="ECO:0000313" key="9">
    <source>
        <dbReference type="EMBL" id="AEF80569.1"/>
    </source>
</evidence>
<reference evidence="10" key="1">
    <citation type="submission" date="2009-12" db="EMBL/GenBank/DDBJ databases">
        <title>Complete sequence of Treponema azotonutricium strain ZAS-9.</title>
        <authorList>
            <person name="Tetu S.G."/>
            <person name="Matson E."/>
            <person name="Ren Q."/>
            <person name="Seshadri R."/>
            <person name="Elbourne L."/>
            <person name="Hassan K.A."/>
            <person name="Durkin A."/>
            <person name="Radune D."/>
            <person name="Mohamoud Y."/>
            <person name="Shay R."/>
            <person name="Jin S."/>
            <person name="Zhang X."/>
            <person name="Lucey K."/>
            <person name="Ballor N.R."/>
            <person name="Ottesen E."/>
            <person name="Rosenthal R."/>
            <person name="Allen A."/>
            <person name="Leadbetter J.R."/>
            <person name="Paulsen I.T."/>
        </authorList>
    </citation>
    <scope>NUCLEOTIDE SEQUENCE [LARGE SCALE GENOMIC DNA]</scope>
    <source>
        <strain evidence="10">ATCC BAA-888 / DSM 13862 / ZAS-9</strain>
    </source>
</reference>